<dbReference type="InterPro" id="IPR020103">
    <property type="entry name" value="PsdUridine_synth_cat_dom_sf"/>
</dbReference>
<dbReference type="InterPro" id="IPR002501">
    <property type="entry name" value="PsdUridine_synth_N"/>
</dbReference>
<gene>
    <name evidence="3" type="ORF">HHUSO_G30519</name>
</gene>
<name>A0ABR0YF15_HUSHU</name>
<proteinExistence type="inferred from homology"/>
<dbReference type="Gene3D" id="3.30.2350.10">
    <property type="entry name" value="Pseudouridine synthase"/>
    <property type="match status" value="1"/>
</dbReference>
<comment type="similarity">
    <text evidence="1">Belongs to the pseudouridine synthase TruB family.</text>
</comment>
<keyword evidence="4" id="KW-1185">Reference proteome</keyword>
<evidence type="ECO:0000256" key="1">
    <source>
        <dbReference type="ARBA" id="ARBA00008999"/>
    </source>
</evidence>
<dbReference type="PANTHER" id="PTHR13195">
    <property type="entry name" value="PSEUDOURIDINE SYNTHASE-RELATED"/>
    <property type="match status" value="1"/>
</dbReference>
<organism evidence="3 4">
    <name type="scientific">Huso huso</name>
    <name type="common">Beluga</name>
    <name type="synonym">Acipenser huso</name>
    <dbReference type="NCBI Taxonomy" id="61971"/>
    <lineage>
        <taxon>Eukaryota</taxon>
        <taxon>Metazoa</taxon>
        <taxon>Chordata</taxon>
        <taxon>Craniata</taxon>
        <taxon>Vertebrata</taxon>
        <taxon>Euteleostomi</taxon>
        <taxon>Actinopterygii</taxon>
        <taxon>Chondrostei</taxon>
        <taxon>Acipenseriformes</taxon>
        <taxon>Acipenseridae</taxon>
        <taxon>Huso</taxon>
    </lineage>
</organism>
<sequence length="345" mass="37567">MRGPPEGAISPCSVGQLSVGADSSQREKLNHGCLAMGSAARAYRSLQGLFAVYKPPGVHWKLVRDTVETSLIRDLNSLGSPAPRQAIRFLPGHCEGTDRSELTLTAARLPVLADHPLVKGPEFHRLKVGAGHRLDVRSSGVFVLGVGHGNKLLTDMYSCHLPKVQGGGRGSCRALSLQSGERLAVPWDHISRDKLEKILAVIQGTNQKALQLGDFGVFSGVDLKSQEAYELAVKGLLRPLQKTPPIITGVRCVRFAPPEFTLEIQCLNETPQYLRKLIHEIGLELRSAAVCSHVRRTRDGFFTLPDALLRSHWDLRSVEEAVRQAGPRVRAALSLGEAEAEPEQG</sequence>
<evidence type="ECO:0000313" key="3">
    <source>
        <dbReference type="EMBL" id="KAK6470989.1"/>
    </source>
</evidence>
<dbReference type="Pfam" id="PF01509">
    <property type="entry name" value="TruB_N"/>
    <property type="match status" value="1"/>
</dbReference>
<reference evidence="3 4" key="1">
    <citation type="submission" date="2021-05" db="EMBL/GenBank/DDBJ databases">
        <authorList>
            <person name="Zahm M."/>
            <person name="Klopp C."/>
            <person name="Cabau C."/>
            <person name="Kuhl H."/>
            <person name="Suciu R."/>
            <person name="Ciorpac M."/>
            <person name="Holostenco D."/>
            <person name="Gessner J."/>
            <person name="Wuertz S."/>
            <person name="Hohne C."/>
            <person name="Stock M."/>
            <person name="Gislard M."/>
            <person name="Lluch J."/>
            <person name="Milhes M."/>
            <person name="Lampietro C."/>
            <person name="Lopez Roques C."/>
            <person name="Donnadieu C."/>
            <person name="Du K."/>
            <person name="Schartl M."/>
            <person name="Guiguen Y."/>
        </authorList>
    </citation>
    <scope>NUCLEOTIDE SEQUENCE [LARGE SCALE GENOMIC DNA]</scope>
    <source>
        <strain evidence="3">Hh-F2</strain>
        <tissue evidence="3">Blood</tissue>
    </source>
</reference>
<dbReference type="PANTHER" id="PTHR13195:SF0">
    <property type="entry name" value="PSEUDOURIDYLATE SYNTHASE TRUB2, MITOCHONDRIAL"/>
    <property type="match status" value="1"/>
</dbReference>
<evidence type="ECO:0000259" key="2">
    <source>
        <dbReference type="Pfam" id="PF01509"/>
    </source>
</evidence>
<protein>
    <submittedName>
        <fullName evidence="3">Mitochondrial mRNA pseudouridine synthase Trub2 isoform X1</fullName>
    </submittedName>
</protein>
<evidence type="ECO:0000313" key="4">
    <source>
        <dbReference type="Proteomes" id="UP001369086"/>
    </source>
</evidence>
<dbReference type="EMBL" id="JAHFZB010000034">
    <property type="protein sequence ID" value="KAK6470989.1"/>
    <property type="molecule type" value="Genomic_DNA"/>
</dbReference>
<accession>A0ABR0YF15</accession>
<dbReference type="Proteomes" id="UP001369086">
    <property type="component" value="Unassembled WGS sequence"/>
</dbReference>
<dbReference type="InterPro" id="IPR039048">
    <property type="entry name" value="Trub2"/>
</dbReference>
<dbReference type="SUPFAM" id="SSF55120">
    <property type="entry name" value="Pseudouridine synthase"/>
    <property type="match status" value="1"/>
</dbReference>
<feature type="domain" description="Pseudouridine synthase II N-terminal" evidence="2">
    <location>
        <begin position="125"/>
        <end position="270"/>
    </location>
</feature>
<comment type="caution">
    <text evidence="3">The sequence shown here is derived from an EMBL/GenBank/DDBJ whole genome shotgun (WGS) entry which is preliminary data.</text>
</comment>